<dbReference type="PANTHER" id="PTHR33606:SF3">
    <property type="entry name" value="PROTEIN YCII"/>
    <property type="match status" value="1"/>
</dbReference>
<dbReference type="eggNOG" id="COG2350">
    <property type="taxonomic scope" value="Bacteria"/>
</dbReference>
<dbReference type="EMBL" id="AM902716">
    <property type="protein sequence ID" value="CAP41883.1"/>
    <property type="molecule type" value="Genomic_DNA"/>
</dbReference>
<name>A9IGA5_BORPD</name>
<evidence type="ECO:0000256" key="1">
    <source>
        <dbReference type="ARBA" id="ARBA00007689"/>
    </source>
</evidence>
<keyword evidence="4" id="KW-1185">Reference proteome</keyword>
<protein>
    <recommendedName>
        <fullName evidence="2">YCII-related domain-containing protein</fullName>
    </recommendedName>
</protein>
<dbReference type="STRING" id="94624.Bpet1544"/>
<dbReference type="PANTHER" id="PTHR33606">
    <property type="entry name" value="PROTEIN YCII"/>
    <property type="match status" value="1"/>
</dbReference>
<reference evidence="3 4" key="1">
    <citation type="journal article" date="2008" name="BMC Genomics">
        <title>The missing link: Bordetella petrii is endowed with both the metabolic versatility of environmental bacteria and virulence traits of pathogenic Bordetellae.</title>
        <authorList>
            <person name="Gross R."/>
            <person name="Guzman C.A."/>
            <person name="Sebaihia M."/>
            <person name="Martins Dos Santos V.A."/>
            <person name="Pieper D.H."/>
            <person name="Koebnik R."/>
            <person name="Lechner M."/>
            <person name="Bartels D."/>
            <person name="Buhrmester J."/>
            <person name="Choudhuri J.V."/>
            <person name="Ebensen T."/>
            <person name="Gaigalat L."/>
            <person name="Herrmann S."/>
            <person name="Khachane A.N."/>
            <person name="Larisch C."/>
            <person name="Link S."/>
            <person name="Linke B."/>
            <person name="Meyer F."/>
            <person name="Mormann S."/>
            <person name="Nakunst D."/>
            <person name="Rueckert C."/>
            <person name="Schneiker-Bekel S."/>
            <person name="Schulze K."/>
            <person name="Vorhoelter F.J."/>
            <person name="Yevsa T."/>
            <person name="Engle J.T."/>
            <person name="Goldman W.E."/>
            <person name="Puehler A."/>
            <person name="Goebel U.B."/>
            <person name="Goesmann A."/>
            <person name="Bloecker H."/>
            <person name="Kaiser O."/>
            <person name="Martinez-Arias R."/>
        </authorList>
    </citation>
    <scope>NUCLEOTIDE SEQUENCE [LARGE SCALE GENOMIC DNA]</scope>
    <source>
        <strain evidence="4">ATCC BAA-461 / DSM 12804 / CCUG 43448 / CIP 107267 / Se-1111R</strain>
    </source>
</reference>
<evidence type="ECO:0000313" key="3">
    <source>
        <dbReference type="EMBL" id="CAP41883.1"/>
    </source>
</evidence>
<accession>A9IGA5</accession>
<dbReference type="SUPFAM" id="SSF54909">
    <property type="entry name" value="Dimeric alpha+beta barrel"/>
    <property type="match status" value="1"/>
</dbReference>
<evidence type="ECO:0000313" key="4">
    <source>
        <dbReference type="Proteomes" id="UP000001225"/>
    </source>
</evidence>
<dbReference type="Proteomes" id="UP000001225">
    <property type="component" value="Chromosome"/>
</dbReference>
<dbReference type="KEGG" id="bpt:Bpet1544"/>
<dbReference type="InterPro" id="IPR051807">
    <property type="entry name" value="Sec-metab_biosynth-assoc"/>
</dbReference>
<sequence>MRSRHRMKRRRPRNRGRQGGLLQAWYWAATLDRCDLTTLHRTCPTTAPKELAMNANQPASPEGAPSIASFFIVIATDHPGMSEVRARVRPSHRIWLREHPGHAINVVHGGPLLDTQGAMDGTLLVVQAAHIDDVHAFVAHDPYVQAGLFAELSVRTWEWTLGRGTS</sequence>
<evidence type="ECO:0000259" key="2">
    <source>
        <dbReference type="Pfam" id="PF03795"/>
    </source>
</evidence>
<dbReference type="AlphaFoldDB" id="A9IGA5"/>
<dbReference type="InterPro" id="IPR011008">
    <property type="entry name" value="Dimeric_a/b-barrel"/>
</dbReference>
<proteinExistence type="inferred from homology"/>
<dbReference type="Pfam" id="PF03795">
    <property type="entry name" value="YCII"/>
    <property type="match status" value="1"/>
</dbReference>
<gene>
    <name evidence="3" type="ordered locus">Bpet1544</name>
</gene>
<comment type="similarity">
    <text evidence="1">Belongs to the YciI family.</text>
</comment>
<organism evidence="3 4">
    <name type="scientific">Bordetella petrii (strain ATCC BAA-461 / DSM 12804 / CCUG 43448 / CIP 107267 / Se-1111R)</name>
    <dbReference type="NCBI Taxonomy" id="340100"/>
    <lineage>
        <taxon>Bacteria</taxon>
        <taxon>Pseudomonadati</taxon>
        <taxon>Pseudomonadota</taxon>
        <taxon>Betaproteobacteria</taxon>
        <taxon>Burkholderiales</taxon>
        <taxon>Alcaligenaceae</taxon>
        <taxon>Bordetella</taxon>
    </lineage>
</organism>
<feature type="domain" description="YCII-related" evidence="2">
    <location>
        <begin position="70"/>
        <end position="157"/>
    </location>
</feature>
<dbReference type="Gene3D" id="3.30.70.1060">
    <property type="entry name" value="Dimeric alpha+beta barrel"/>
    <property type="match status" value="1"/>
</dbReference>
<dbReference type="InterPro" id="IPR005545">
    <property type="entry name" value="YCII"/>
</dbReference>